<feature type="compositionally biased region" description="Acidic residues" evidence="1">
    <location>
        <begin position="241"/>
        <end position="251"/>
    </location>
</feature>
<keyword evidence="2" id="KW-0732">Signal</keyword>
<gene>
    <name evidence="3" type="primary">HaOG217086</name>
    <name evidence="3" type="ORF">B5X24_HaOG217086</name>
</gene>
<organism evidence="3 4">
    <name type="scientific">Helicoverpa armigera</name>
    <name type="common">Cotton bollworm</name>
    <name type="synonym">Heliothis armigera</name>
    <dbReference type="NCBI Taxonomy" id="29058"/>
    <lineage>
        <taxon>Eukaryota</taxon>
        <taxon>Metazoa</taxon>
        <taxon>Ecdysozoa</taxon>
        <taxon>Arthropoda</taxon>
        <taxon>Hexapoda</taxon>
        <taxon>Insecta</taxon>
        <taxon>Pterygota</taxon>
        <taxon>Neoptera</taxon>
        <taxon>Endopterygota</taxon>
        <taxon>Lepidoptera</taxon>
        <taxon>Glossata</taxon>
        <taxon>Ditrysia</taxon>
        <taxon>Noctuoidea</taxon>
        <taxon>Noctuidae</taxon>
        <taxon>Heliothinae</taxon>
        <taxon>Helicoverpa</taxon>
    </lineage>
</organism>
<evidence type="ECO:0000313" key="3">
    <source>
        <dbReference type="EMBL" id="PZC78892.1"/>
    </source>
</evidence>
<feature type="compositionally biased region" description="Pro residues" evidence="1">
    <location>
        <begin position="345"/>
        <end position="354"/>
    </location>
</feature>
<dbReference type="OrthoDB" id="7491005at2759"/>
<protein>
    <recommendedName>
        <fullName evidence="5">Chitin-binding type-2 domain-containing protein</fullName>
    </recommendedName>
</protein>
<feature type="signal peptide" evidence="2">
    <location>
        <begin position="1"/>
        <end position="25"/>
    </location>
</feature>
<dbReference type="Proteomes" id="UP000249218">
    <property type="component" value="Unassembled WGS sequence"/>
</dbReference>
<feature type="compositionally biased region" description="Basic residues" evidence="1">
    <location>
        <begin position="208"/>
        <end position="236"/>
    </location>
</feature>
<feature type="compositionally biased region" description="Basic residues" evidence="1">
    <location>
        <begin position="411"/>
        <end position="427"/>
    </location>
</feature>
<feature type="compositionally biased region" description="Low complexity" evidence="1">
    <location>
        <begin position="393"/>
        <end position="407"/>
    </location>
</feature>
<feature type="region of interest" description="Disordered" evidence="1">
    <location>
        <begin position="486"/>
        <end position="513"/>
    </location>
</feature>
<sequence length="939" mass="107233">MCTLFVVPLMSLLVLLCFLVTDLIAFCSTHATNELRYDGLKKKQFNFNSGIEWNFLKKIRHQSMHQTAECGPHGKFEYCIDGIPGCVVGCHCHPGYYFDTDTKICELNVKLTQDFRRHYAPEPSRLYEPPAIIHGTDVTVSTLSPTNNNADKIDEIPKDTDELGDWLYNQFFKTIESQVINKSNNTKPETKEKAPTRRSGGNNAPAIKSRRKARKSMRSSRRKKHMKGHGLRRKLLRITEDDSLFDSDSDSDSSGSSSGSEDDSESSSGSAESKESEGNGKKPSNDKDDKDHGHKKVIIFNRRPKPPLPSFIFLPSMDTPFYPPIGLPPPPPMPMYPMVPVPPMFPPFPVPPPCEEGGSGASEATSPSTPPGGASEASTPVTPPNGAAAPADESPTTVTTTTVSETPPASRLRKSDRRSRFEKRLRKPMPEDFIAPAGEHGKQKNLKHEQRKNLMHKLQEQMRKNNRKQINTSDAQMDNLEDVGSVNEEDIPDLPDAFPHHKRSKHKPEEPKMPKLEDVDFTYLSQLIHRVNESQTKNKLPSMPLDLNKDLKELQRIQAQQTRRTFDSYNLPPINDHPEVNQHRNLHKPGSDDIYYTNLGRKIAAMIRNADFKLNSQFKEESEHHQLPYHSVLNENSQMPQAYWERSVRSPLKQLRPFSNYLEEARTLRHSNERNLLNLENEVKTFASTPEPLSLQDLENILNTMQKVHAHIKLRQPSTNAKRSEVSMNVNLLPNYIKPENSYRRILNEPKKVEYFPISTTSTPKVYAKTHAPNITNLTVFHKEESNYNSQFHDYWMYSGNQQAVKPIPISVSTSKPLLHKTQSHPHSHPDLHPHVQNPIRPLSVSAVLPQNPSPTKVPRTEHLAFLRSMPIVKQTAPKRYEPILGNNHNLNYFTGNKHHYMFEQGLYPLLTPFRRQIRRNYRHPSFFHPSLHHFEFFD</sequence>
<reference evidence="3 4" key="1">
    <citation type="journal article" date="2017" name="BMC Biol.">
        <title>Genomic innovations, transcriptional plasticity and gene loss underlying the evolution and divergence of two highly polyphagous and invasive Helicoverpa pest species.</title>
        <authorList>
            <person name="Pearce S.L."/>
            <person name="Clarke D.F."/>
            <person name="East P.D."/>
            <person name="Elfekih S."/>
            <person name="Gordon K.H."/>
            <person name="Jermiin L.S."/>
            <person name="McGaughran A."/>
            <person name="Oakeshott J.G."/>
            <person name="Papanikolaou A."/>
            <person name="Perera O.P."/>
            <person name="Rane R.V."/>
            <person name="Richards S."/>
            <person name="Tay W.T."/>
            <person name="Walsh T.K."/>
            <person name="Anderson A."/>
            <person name="Anderson C.J."/>
            <person name="Asgari S."/>
            <person name="Board P.G."/>
            <person name="Bretschneider A."/>
            <person name="Campbell P.M."/>
            <person name="Chertemps T."/>
            <person name="Christeller J.T."/>
            <person name="Coppin C.W."/>
            <person name="Downes S.J."/>
            <person name="Duan G."/>
            <person name="Farnsworth C.A."/>
            <person name="Good R.T."/>
            <person name="Han L.B."/>
            <person name="Han Y.C."/>
            <person name="Hatje K."/>
            <person name="Horne I."/>
            <person name="Huang Y.P."/>
            <person name="Hughes D.S."/>
            <person name="Jacquin-Joly E."/>
            <person name="James W."/>
            <person name="Jhangiani S."/>
            <person name="Kollmar M."/>
            <person name="Kuwar S.S."/>
            <person name="Li S."/>
            <person name="Liu N.Y."/>
            <person name="Maibeche M.T."/>
            <person name="Miller J.R."/>
            <person name="Montagne N."/>
            <person name="Perry T."/>
            <person name="Qu J."/>
            <person name="Song S.V."/>
            <person name="Sutton G.G."/>
            <person name="Vogel H."/>
            <person name="Walenz B.P."/>
            <person name="Xu W."/>
            <person name="Zhang H.J."/>
            <person name="Zou Z."/>
            <person name="Batterham P."/>
            <person name="Edwards O.R."/>
            <person name="Feyereisen R."/>
            <person name="Gibbs R.A."/>
            <person name="Heckel D.G."/>
            <person name="McGrath A."/>
            <person name="Robin C."/>
            <person name="Scherer S.E."/>
            <person name="Worley K.C."/>
            <person name="Wu Y.D."/>
        </authorList>
    </citation>
    <scope>NUCLEOTIDE SEQUENCE [LARGE SCALE GENOMIC DNA]</scope>
    <source>
        <strain evidence="3">Harm_GR_Male_#8</strain>
        <tissue evidence="3">Whole organism</tissue>
    </source>
</reference>
<feature type="region of interest" description="Disordered" evidence="1">
    <location>
        <begin position="345"/>
        <end position="449"/>
    </location>
</feature>
<feature type="chain" id="PRO_5016011996" description="Chitin-binding type-2 domain-containing protein" evidence="2">
    <location>
        <begin position="26"/>
        <end position="939"/>
    </location>
</feature>
<keyword evidence="4" id="KW-1185">Reference proteome</keyword>
<dbReference type="AlphaFoldDB" id="A0A2W1BUY2"/>
<accession>A0A2W1BUY2</accession>
<feature type="region of interest" description="Disordered" evidence="1">
    <location>
        <begin position="567"/>
        <end position="588"/>
    </location>
</feature>
<feature type="compositionally biased region" description="Basic and acidic residues" evidence="1">
    <location>
        <begin position="439"/>
        <end position="449"/>
    </location>
</feature>
<dbReference type="EMBL" id="KZ149894">
    <property type="protein sequence ID" value="PZC78892.1"/>
    <property type="molecule type" value="Genomic_DNA"/>
</dbReference>
<feature type="compositionally biased region" description="Basic residues" evidence="1">
    <location>
        <begin position="293"/>
        <end position="305"/>
    </location>
</feature>
<evidence type="ECO:0008006" key="5">
    <source>
        <dbReference type="Google" id="ProtNLM"/>
    </source>
</evidence>
<proteinExistence type="predicted"/>
<feature type="region of interest" description="Disordered" evidence="1">
    <location>
        <begin position="179"/>
        <end position="311"/>
    </location>
</feature>
<evidence type="ECO:0000313" key="4">
    <source>
        <dbReference type="Proteomes" id="UP000249218"/>
    </source>
</evidence>
<evidence type="ECO:0000256" key="1">
    <source>
        <dbReference type="SAM" id="MobiDB-lite"/>
    </source>
</evidence>
<evidence type="ECO:0000256" key="2">
    <source>
        <dbReference type="SAM" id="SignalP"/>
    </source>
</evidence>
<name>A0A2W1BUY2_HELAM</name>
<feature type="compositionally biased region" description="Basic and acidic residues" evidence="1">
    <location>
        <begin position="272"/>
        <end position="292"/>
    </location>
</feature>